<comment type="caution">
    <text evidence="1">The sequence shown here is derived from an EMBL/GenBank/DDBJ whole genome shotgun (WGS) entry which is preliminary data.</text>
</comment>
<protein>
    <submittedName>
        <fullName evidence="1">Uncharacterized protein</fullName>
    </submittedName>
</protein>
<evidence type="ECO:0000313" key="1">
    <source>
        <dbReference type="EMBL" id="HJD42041.1"/>
    </source>
</evidence>
<accession>A0A9D2REQ5</accession>
<name>A0A9D2REQ5_9FIRM</name>
<reference evidence="1" key="1">
    <citation type="journal article" date="2021" name="PeerJ">
        <title>Extensive microbial diversity within the chicken gut microbiome revealed by metagenomics and culture.</title>
        <authorList>
            <person name="Gilroy R."/>
            <person name="Ravi A."/>
            <person name="Getino M."/>
            <person name="Pursley I."/>
            <person name="Horton D.L."/>
            <person name="Alikhan N.F."/>
            <person name="Baker D."/>
            <person name="Gharbi K."/>
            <person name="Hall N."/>
            <person name="Watson M."/>
            <person name="Adriaenssens E.M."/>
            <person name="Foster-Nyarko E."/>
            <person name="Jarju S."/>
            <person name="Secka A."/>
            <person name="Antonio M."/>
            <person name="Oren A."/>
            <person name="Chaudhuri R.R."/>
            <person name="La Ragione R."/>
            <person name="Hildebrand F."/>
            <person name="Pallen M.J."/>
        </authorList>
    </citation>
    <scope>NUCLEOTIDE SEQUENCE</scope>
    <source>
        <strain evidence="1">ChiBcec15-3976</strain>
    </source>
</reference>
<evidence type="ECO:0000313" key="2">
    <source>
        <dbReference type="Proteomes" id="UP000823909"/>
    </source>
</evidence>
<proteinExistence type="predicted"/>
<dbReference type="AlphaFoldDB" id="A0A9D2REQ5"/>
<dbReference type="EMBL" id="DWUU01000022">
    <property type="protein sequence ID" value="HJD42041.1"/>
    <property type="molecule type" value="Genomic_DNA"/>
</dbReference>
<feature type="non-terminal residue" evidence="1">
    <location>
        <position position="1"/>
    </location>
</feature>
<dbReference type="Proteomes" id="UP000823909">
    <property type="component" value="Unassembled WGS sequence"/>
</dbReference>
<sequence>NTFLGDATFTKFLNAFDMTYDKKNDKDIYDCTNEGIFIACMGLSKRATCITEENIGYYLQNIDNVKLDSNIICDMVKNMMKRPYEGNYLK</sequence>
<reference evidence="1" key="2">
    <citation type="submission" date="2021-04" db="EMBL/GenBank/DDBJ databases">
        <authorList>
            <person name="Gilroy R."/>
        </authorList>
    </citation>
    <scope>NUCLEOTIDE SEQUENCE</scope>
    <source>
        <strain evidence="1">ChiBcec15-3976</strain>
    </source>
</reference>
<gene>
    <name evidence="1" type="ORF">H9910_03390</name>
</gene>
<organism evidence="1 2">
    <name type="scientific">Candidatus Mediterraneibacter quadrami</name>
    <dbReference type="NCBI Taxonomy" id="2838684"/>
    <lineage>
        <taxon>Bacteria</taxon>
        <taxon>Bacillati</taxon>
        <taxon>Bacillota</taxon>
        <taxon>Clostridia</taxon>
        <taxon>Lachnospirales</taxon>
        <taxon>Lachnospiraceae</taxon>
        <taxon>Mediterraneibacter</taxon>
    </lineage>
</organism>